<sequence>VAVRNKERPSYSENVLTKIKKLDQLTLHITIPSASQRNCANELDLNQIDIESSDNE</sequence>
<reference evidence="1 2" key="1">
    <citation type="submission" date="2021-06" db="EMBL/GenBank/DDBJ databases">
        <authorList>
            <person name="Kallberg Y."/>
            <person name="Tangrot J."/>
            <person name="Rosling A."/>
        </authorList>
    </citation>
    <scope>NUCLEOTIDE SEQUENCE [LARGE SCALE GENOMIC DNA]</scope>
    <source>
        <strain evidence="1 2">120-4 pot B 10/14</strain>
    </source>
</reference>
<comment type="caution">
    <text evidence="1">The sequence shown here is derived from an EMBL/GenBank/DDBJ whole genome shotgun (WGS) entry which is preliminary data.</text>
</comment>
<evidence type="ECO:0000313" key="2">
    <source>
        <dbReference type="Proteomes" id="UP000789901"/>
    </source>
</evidence>
<accession>A0ABN7X2K0</accession>
<proteinExistence type="predicted"/>
<keyword evidence="2" id="KW-1185">Reference proteome</keyword>
<dbReference type="EMBL" id="CAJVQB010083760">
    <property type="protein sequence ID" value="CAG8846486.1"/>
    <property type="molecule type" value="Genomic_DNA"/>
</dbReference>
<evidence type="ECO:0000313" key="1">
    <source>
        <dbReference type="EMBL" id="CAG8846486.1"/>
    </source>
</evidence>
<dbReference type="Proteomes" id="UP000789901">
    <property type="component" value="Unassembled WGS sequence"/>
</dbReference>
<protein>
    <submittedName>
        <fullName evidence="1">14006_t:CDS:1</fullName>
    </submittedName>
</protein>
<name>A0ABN7X2K0_GIGMA</name>
<feature type="non-terminal residue" evidence="1">
    <location>
        <position position="1"/>
    </location>
</feature>
<organism evidence="1 2">
    <name type="scientific">Gigaspora margarita</name>
    <dbReference type="NCBI Taxonomy" id="4874"/>
    <lineage>
        <taxon>Eukaryota</taxon>
        <taxon>Fungi</taxon>
        <taxon>Fungi incertae sedis</taxon>
        <taxon>Mucoromycota</taxon>
        <taxon>Glomeromycotina</taxon>
        <taxon>Glomeromycetes</taxon>
        <taxon>Diversisporales</taxon>
        <taxon>Gigasporaceae</taxon>
        <taxon>Gigaspora</taxon>
    </lineage>
</organism>
<gene>
    <name evidence="1" type="ORF">GMARGA_LOCUS38185</name>
</gene>